<keyword evidence="3" id="KW-1185">Reference proteome</keyword>
<evidence type="ECO:0000313" key="2">
    <source>
        <dbReference type="EMBL" id="GIY38741.1"/>
    </source>
</evidence>
<reference evidence="2 3" key="1">
    <citation type="submission" date="2021-06" db="EMBL/GenBank/DDBJ databases">
        <title>Caerostris extrusa draft genome.</title>
        <authorList>
            <person name="Kono N."/>
            <person name="Arakawa K."/>
        </authorList>
    </citation>
    <scope>NUCLEOTIDE SEQUENCE [LARGE SCALE GENOMIC DNA]</scope>
</reference>
<comment type="caution">
    <text evidence="2">The sequence shown here is derived from an EMBL/GenBank/DDBJ whole genome shotgun (WGS) entry which is preliminary data.</text>
</comment>
<protein>
    <submittedName>
        <fullName evidence="2">Uncharacterized protein</fullName>
    </submittedName>
</protein>
<feature type="region of interest" description="Disordered" evidence="1">
    <location>
        <begin position="69"/>
        <end position="147"/>
    </location>
</feature>
<dbReference type="Proteomes" id="UP001054945">
    <property type="component" value="Unassembled WGS sequence"/>
</dbReference>
<dbReference type="EMBL" id="BPLR01010351">
    <property type="protein sequence ID" value="GIY38741.1"/>
    <property type="molecule type" value="Genomic_DNA"/>
</dbReference>
<dbReference type="AlphaFoldDB" id="A0AAV4T0E3"/>
<accession>A0AAV4T0E3</accession>
<gene>
    <name evidence="2" type="ORF">CEXT_696811</name>
</gene>
<name>A0AAV4T0E3_CAEEX</name>
<proteinExistence type="predicted"/>
<evidence type="ECO:0000313" key="3">
    <source>
        <dbReference type="Proteomes" id="UP001054945"/>
    </source>
</evidence>
<organism evidence="2 3">
    <name type="scientific">Caerostris extrusa</name>
    <name type="common">Bark spider</name>
    <name type="synonym">Caerostris bankana</name>
    <dbReference type="NCBI Taxonomy" id="172846"/>
    <lineage>
        <taxon>Eukaryota</taxon>
        <taxon>Metazoa</taxon>
        <taxon>Ecdysozoa</taxon>
        <taxon>Arthropoda</taxon>
        <taxon>Chelicerata</taxon>
        <taxon>Arachnida</taxon>
        <taxon>Araneae</taxon>
        <taxon>Araneomorphae</taxon>
        <taxon>Entelegynae</taxon>
        <taxon>Araneoidea</taxon>
        <taxon>Araneidae</taxon>
        <taxon>Caerostris</taxon>
    </lineage>
</organism>
<feature type="compositionally biased region" description="Polar residues" evidence="1">
    <location>
        <begin position="106"/>
        <end position="116"/>
    </location>
</feature>
<evidence type="ECO:0000256" key="1">
    <source>
        <dbReference type="SAM" id="MobiDB-lite"/>
    </source>
</evidence>
<feature type="compositionally biased region" description="Basic residues" evidence="1">
    <location>
        <begin position="117"/>
        <end position="129"/>
    </location>
</feature>
<sequence length="166" mass="18652">MAKVNSSESIGGGRKKLKIFLGVTRREHDLERSILYGIPGTKEKLWDERNVSIGSERLAPAATLCWALSPGPKHRKPAFPSSHKTFSLLPEGAPKGDTSGHLQHVHTANSHNSSQAPKKKKKKHHRRKERTGEEKKGERKEKEKKKSNLDFVALEPLLVKFFLSSF</sequence>
<feature type="compositionally biased region" description="Basic and acidic residues" evidence="1">
    <location>
        <begin position="130"/>
        <end position="147"/>
    </location>
</feature>